<evidence type="ECO:0000313" key="1">
    <source>
        <dbReference type="EMBL" id="JAR94980.1"/>
    </source>
</evidence>
<organism evidence="1">
    <name type="scientific">Ixodes ricinus</name>
    <name type="common">Common tick</name>
    <name type="synonym">Acarus ricinus</name>
    <dbReference type="NCBI Taxonomy" id="34613"/>
    <lineage>
        <taxon>Eukaryota</taxon>
        <taxon>Metazoa</taxon>
        <taxon>Ecdysozoa</taxon>
        <taxon>Arthropoda</taxon>
        <taxon>Chelicerata</taxon>
        <taxon>Arachnida</taxon>
        <taxon>Acari</taxon>
        <taxon>Parasitiformes</taxon>
        <taxon>Ixodida</taxon>
        <taxon>Ixodoidea</taxon>
        <taxon>Ixodidae</taxon>
        <taxon>Ixodinae</taxon>
        <taxon>Ixodes</taxon>
    </lineage>
</organism>
<protein>
    <submittedName>
        <fullName evidence="1">Putative salivary lipocalin lipocalin</fullName>
    </submittedName>
</protein>
<dbReference type="AlphaFoldDB" id="A0A147BW73"/>
<reference evidence="1" key="1">
    <citation type="journal article" date="2018" name="PLoS Negl. Trop. Dis.">
        <title>Sialome diversity of ticks revealed by RNAseq of single tick salivary glands.</title>
        <authorList>
            <person name="Perner J."/>
            <person name="Kropackova S."/>
            <person name="Kopacek P."/>
            <person name="Ribeiro J.M."/>
        </authorList>
    </citation>
    <scope>NUCLEOTIDE SEQUENCE</scope>
    <source>
        <strain evidence="1">Siblings of single egg batch collected in Ceske Budejovice</strain>
        <tissue evidence="1">Salivary glands</tissue>
    </source>
</reference>
<dbReference type="EMBL" id="GEGO01000424">
    <property type="protein sequence ID" value="JAR94980.1"/>
    <property type="molecule type" value="Transcribed_RNA"/>
</dbReference>
<sequence length="155" mass="18003">MNEFQMIAEVLYQIPDANVYASTYAKTEPRLCGIETYKITPDLPEMVLKMIISGRNESVYSVPHFYSDMNAISPTQISLLDQYGRRRVLLSNFKNCYVLKKVEMNKNSAPICEFFFKNNTNINSDLEQCWFVFLAYCGFPKAFYKEASCYSQKNN</sequence>
<proteinExistence type="predicted"/>
<name>A0A147BW73_IXORI</name>
<accession>A0A147BW73</accession>